<dbReference type="Pfam" id="PF26021">
    <property type="entry name" value="Ferritin_C144_05"/>
    <property type="match status" value="1"/>
</dbReference>
<dbReference type="VEuPathDB" id="FungiDB:CJI96_0000632"/>
<comment type="caution">
    <text evidence="10">The sequence shown here is derived from an EMBL/GenBank/DDBJ whole genome shotgun (WGS) entry which is preliminary data.</text>
</comment>
<dbReference type="InterPro" id="IPR059033">
    <property type="entry name" value="C144_05_dom"/>
</dbReference>
<dbReference type="Proteomes" id="UP000037122">
    <property type="component" value="Unassembled WGS sequence"/>
</dbReference>
<dbReference type="GO" id="GO:0061630">
    <property type="term" value="F:ubiquitin protein ligase activity"/>
    <property type="evidence" value="ECO:0007669"/>
    <property type="project" value="TreeGrafter"/>
</dbReference>
<dbReference type="InterPro" id="IPR038718">
    <property type="entry name" value="SNF2-like_sf"/>
</dbReference>
<dbReference type="GO" id="GO:0016787">
    <property type="term" value="F:hydrolase activity"/>
    <property type="evidence" value="ECO:0007669"/>
    <property type="project" value="UniProtKB-KW"/>
</dbReference>
<keyword evidence="6" id="KW-0067">ATP-binding</keyword>
<feature type="compositionally biased region" description="Basic and acidic residues" evidence="8">
    <location>
        <begin position="1639"/>
        <end position="1653"/>
    </location>
</feature>
<sequence length="1715" mass="196759">MTMLEGDKTVVASEILEFDLELILNYAATETDGQLKTKKPKAKSEQKDEWFAVIERYVSSRCVSPVTLSRAALSGHLNRGIKSDQPGIFTFSTDTFDIKAGTTNPTVLVLQSRQKSVLKKGTFVSLNFTEEAERSLIFNELRFITNRLKKCKAHFDIPKMQLDIVLDTGTRSVEVDLSYKVVLEPLFYRYFSSDVSSQLISILRPHLTPYPTNPDPFFSSYESMPADAHLFYKVITDNTNRLPKVSDSMVHSQLLTELLPFQRKTVKWLLEKESMVYDDVTKTARYQPLLDEDLVSSLLLYPEVDHEQLDKSIEPVLNKLCYGWNRALYKEDICWVNELTGNIFTRDTAVSFLLENYKELNQEPIPARGLLSEEMGLGKTVEIIDLILLNPRPSDEVGKEIRLQLQKEGDIRTLVKAKTTLITAPQTIIHQWYNEISRFSPGLLVTIYRGLGKYPELANIPSYIGEYLRRFDIVLLNYANMSSEADYANYTSRHMTTRGGKKRTKNEVSVEDEGQTRSTVIADSFKAEFEFFDNSQTQADFVLNQKRYEKAVLEEMAAKVRRQDLSKIPHTAYYESPLMLSQWWRVIMDEVQMVSSVASNAFNTASLIPRFHSWGVSGTPARLVAVLQFLRFPPFNYDISKYCWKKVTQYPESNVDFVKVWLTLALRHTKAMVDDDIKLPPQRRILLTVPFTKVEQDKYNQMFESCLASIGIHLDKDQKPSRIEFSQSDCVHLRSWLVKLRQLCGNLQIGNLPNFKGRKGKLLLQGLPEMKTLQSVLDDMMNSVLSEINEGERAVVSRLLDIAQLLEFVLLPEKVIEILDGALEETLRLMFRIDGRLLKEVAKLNGLRSFLKKRDLLSRKQLATGSDSEDEDSYDDQEEVAKKVKEEDKSESTETEVNEAMGKFNSLKESTSADRIKLRSLKLLQHKCYFLLASAHFQLYDEEYQKKIAEKKVEFDTLSTLESNIIGTKILNTDEIYSLQHVSGADDDVRFQSPNYLRDFKPLETLSLEEQKIEQHRYLELKYYELAEQCRKDILRHSIKDVHNVTNKRILNKPSMDKTKFVNDGQSIFPKTSRKLIKGLPKIDINELRQLVGTAKVKQTMFQFENLIVELNKQASVISDFVEQLVQVLCNPLLSDEKSPDGEEYEKSLEDQDRASCLLVVISQLLMDRSNAILERKTRSTEVLKKQEKDLREESRRVTDKAFLKVLQKNRAECKPKSDLSFEELLQDVRLLEHEYKTTNNMQEESFHEVAEILRTIFDNEKNCEELLQKEMSTCYNAVFNARVEYFKQLQQISDSVQGKTYCTEQDNLQAPKINSEVASHLMLFTAAQRKLTRAVSRFRYLSTLIPQEQQSLKSEEKDSYENDCIICQSQIIVGSLTPCGHKFCKACLEEWLKTRSNCPVCKSYTIRDTVHHFTHYESDLKAQAVENGTHVPAHPKDSPDTSAVHQVYRQLDDETLTKISNMKLENSYGSKVDLIVKQVLYLRSQDPDTQIVVFSQWQDLLVILAFAFDMAGITYVSAKGSHVAQYKSRKEDPVEEFKRKDDIKTCFLLNAQAQASGLTLINATHIFLCEPLVNTPVELQAISRIHRIGQTKITTVWMFGIENSVEENIVALGTRNRLEYLKANAREVQKHKRKRRKIENSESRTDLDRDAEGPLADDALKTAESYALSLGLTSEKSTGRVFSGISESVSDMDLPQVYFGNFATTKLADHSHSH</sequence>
<dbReference type="EMBL" id="LGST01000052">
    <property type="protein sequence ID" value="KND96638.1"/>
    <property type="molecule type" value="Genomic_DNA"/>
</dbReference>
<dbReference type="Pfam" id="PF13639">
    <property type="entry name" value="zf-RING_2"/>
    <property type="match status" value="1"/>
</dbReference>
<dbReference type="Pfam" id="PF00271">
    <property type="entry name" value="Helicase_C"/>
    <property type="match status" value="1"/>
</dbReference>
<dbReference type="PROSITE" id="PS00518">
    <property type="entry name" value="ZF_RING_1"/>
    <property type="match status" value="1"/>
</dbReference>
<evidence type="ECO:0000256" key="7">
    <source>
        <dbReference type="PROSITE-ProRule" id="PRU00175"/>
    </source>
</evidence>
<evidence type="ECO:0000256" key="8">
    <source>
        <dbReference type="SAM" id="MobiDB-lite"/>
    </source>
</evidence>
<protein>
    <recommendedName>
        <fullName evidence="9">RING-type domain-containing protein</fullName>
    </recommendedName>
</protein>
<dbReference type="VEuPathDB" id="FungiDB:CJJ07_004564"/>
<dbReference type="PANTHER" id="PTHR45865">
    <property type="entry name" value="E3 UBIQUITIN-PROTEIN LIGASE SHPRH FAMILY MEMBER"/>
    <property type="match status" value="1"/>
</dbReference>
<reference evidence="11" key="1">
    <citation type="journal article" date="2015" name="BMC Genomics">
        <title>Draft genome of a commonly misdiagnosed multidrug resistant pathogen Candida auris.</title>
        <authorList>
            <person name="Chatterjee S."/>
            <person name="Alampalli S.V."/>
            <person name="Nageshan R.K."/>
            <person name="Chettiar S.T."/>
            <person name="Joshi S."/>
            <person name="Tatu U.S."/>
        </authorList>
    </citation>
    <scope>NUCLEOTIDE SEQUENCE [LARGE SCALE GENOMIC DNA]</scope>
    <source>
        <strain evidence="11">6684</strain>
    </source>
</reference>
<dbReference type="SUPFAM" id="SSF52540">
    <property type="entry name" value="P-loop containing nucleoside triphosphate hydrolases"/>
    <property type="match status" value="2"/>
</dbReference>
<dbReference type="InterPro" id="IPR052583">
    <property type="entry name" value="ATP-helicase/E3_Ub-Ligase"/>
</dbReference>
<dbReference type="Pfam" id="PF00176">
    <property type="entry name" value="SNF2-rel_dom"/>
    <property type="match status" value="1"/>
</dbReference>
<evidence type="ECO:0000256" key="4">
    <source>
        <dbReference type="ARBA" id="ARBA00022801"/>
    </source>
</evidence>
<dbReference type="Gene3D" id="3.40.50.10810">
    <property type="entry name" value="Tandem AAA-ATPase domain"/>
    <property type="match status" value="1"/>
</dbReference>
<dbReference type="InterPro" id="IPR000330">
    <property type="entry name" value="SNF2_N"/>
</dbReference>
<dbReference type="InterPro" id="IPR017907">
    <property type="entry name" value="Znf_RING_CS"/>
</dbReference>
<dbReference type="SUPFAM" id="SSF57850">
    <property type="entry name" value="RING/U-box"/>
    <property type="match status" value="1"/>
</dbReference>
<dbReference type="InterPro" id="IPR001650">
    <property type="entry name" value="Helicase_C-like"/>
</dbReference>
<accession>A0A0L0NRG2</accession>
<name>A0A0L0NRG2_CANAR</name>
<dbReference type="InterPro" id="IPR049730">
    <property type="entry name" value="SNF2/RAD54-like_C"/>
</dbReference>
<dbReference type="GO" id="GO:0000209">
    <property type="term" value="P:protein polyubiquitination"/>
    <property type="evidence" value="ECO:0007669"/>
    <property type="project" value="TreeGrafter"/>
</dbReference>
<dbReference type="VEuPathDB" id="FungiDB:B9J08_002793"/>
<keyword evidence="1" id="KW-0479">Metal-binding</keyword>
<evidence type="ECO:0000256" key="5">
    <source>
        <dbReference type="ARBA" id="ARBA00022833"/>
    </source>
</evidence>
<dbReference type="GO" id="GO:0008270">
    <property type="term" value="F:zinc ion binding"/>
    <property type="evidence" value="ECO:0007669"/>
    <property type="project" value="UniProtKB-KW"/>
</dbReference>
<gene>
    <name evidence="10" type="ORF">QG37_07078</name>
</gene>
<dbReference type="InterPro" id="IPR027417">
    <property type="entry name" value="P-loop_NTPase"/>
</dbReference>
<dbReference type="GO" id="GO:0005634">
    <property type="term" value="C:nucleus"/>
    <property type="evidence" value="ECO:0007669"/>
    <property type="project" value="TreeGrafter"/>
</dbReference>
<dbReference type="Gene3D" id="3.40.50.300">
    <property type="entry name" value="P-loop containing nucleotide triphosphate hydrolases"/>
    <property type="match status" value="1"/>
</dbReference>
<feature type="region of interest" description="Disordered" evidence="8">
    <location>
        <begin position="1632"/>
        <end position="1655"/>
    </location>
</feature>
<organism evidence="10 11">
    <name type="scientific">Candidozyma auris</name>
    <name type="common">Yeast</name>
    <name type="synonym">Candida auris</name>
    <dbReference type="NCBI Taxonomy" id="498019"/>
    <lineage>
        <taxon>Eukaryota</taxon>
        <taxon>Fungi</taxon>
        <taxon>Dikarya</taxon>
        <taxon>Ascomycota</taxon>
        <taxon>Saccharomycotina</taxon>
        <taxon>Pichiomycetes</taxon>
        <taxon>Metschnikowiaceae</taxon>
        <taxon>Candidozyma</taxon>
    </lineage>
</organism>
<dbReference type="InterPro" id="IPR013083">
    <property type="entry name" value="Znf_RING/FYVE/PHD"/>
</dbReference>
<proteinExistence type="predicted"/>
<keyword evidence="5" id="KW-0862">Zinc</keyword>
<dbReference type="VEuPathDB" id="FungiDB:CJI97_002848"/>
<keyword evidence="3 7" id="KW-0863">Zinc-finger</keyword>
<evidence type="ECO:0000256" key="2">
    <source>
        <dbReference type="ARBA" id="ARBA00022741"/>
    </source>
</evidence>
<evidence type="ECO:0000256" key="1">
    <source>
        <dbReference type="ARBA" id="ARBA00022723"/>
    </source>
</evidence>
<dbReference type="InterPro" id="IPR001841">
    <property type="entry name" value="Znf_RING"/>
</dbReference>
<evidence type="ECO:0000313" key="11">
    <source>
        <dbReference type="Proteomes" id="UP000037122"/>
    </source>
</evidence>
<keyword evidence="4" id="KW-0378">Hydrolase</keyword>
<feature type="domain" description="RING-type" evidence="9">
    <location>
        <begin position="1365"/>
        <end position="1403"/>
    </location>
</feature>
<dbReference type="VEuPathDB" id="FungiDB:QG37_07078"/>
<evidence type="ECO:0000256" key="3">
    <source>
        <dbReference type="ARBA" id="ARBA00022771"/>
    </source>
</evidence>
<dbReference type="SMART" id="SM00487">
    <property type="entry name" value="DEXDc"/>
    <property type="match status" value="1"/>
</dbReference>
<dbReference type="CDD" id="cd18793">
    <property type="entry name" value="SF2_C_SNF"/>
    <property type="match status" value="1"/>
</dbReference>
<dbReference type="GO" id="GO:0006974">
    <property type="term" value="P:DNA damage response"/>
    <property type="evidence" value="ECO:0007669"/>
    <property type="project" value="TreeGrafter"/>
</dbReference>
<dbReference type="InterPro" id="IPR014001">
    <property type="entry name" value="Helicase_ATP-bd"/>
</dbReference>
<evidence type="ECO:0000256" key="6">
    <source>
        <dbReference type="ARBA" id="ARBA00022840"/>
    </source>
</evidence>
<dbReference type="VEuPathDB" id="FungiDB:CJJ09_001304"/>
<dbReference type="SMART" id="SM00184">
    <property type="entry name" value="RING"/>
    <property type="match status" value="1"/>
</dbReference>
<dbReference type="PROSITE" id="PS50089">
    <property type="entry name" value="ZF_RING_2"/>
    <property type="match status" value="1"/>
</dbReference>
<keyword evidence="2" id="KW-0547">Nucleotide-binding</keyword>
<evidence type="ECO:0000259" key="9">
    <source>
        <dbReference type="PROSITE" id="PS50089"/>
    </source>
</evidence>
<evidence type="ECO:0000313" key="10">
    <source>
        <dbReference type="EMBL" id="KND96638.1"/>
    </source>
</evidence>
<dbReference type="GO" id="GO:0005524">
    <property type="term" value="F:ATP binding"/>
    <property type="evidence" value="ECO:0007669"/>
    <property type="project" value="InterPro"/>
</dbReference>
<dbReference type="PANTHER" id="PTHR45865:SF1">
    <property type="entry name" value="E3 UBIQUITIN-PROTEIN LIGASE SHPRH"/>
    <property type="match status" value="1"/>
</dbReference>
<dbReference type="Gene3D" id="3.30.40.10">
    <property type="entry name" value="Zinc/RING finger domain, C3HC4 (zinc finger)"/>
    <property type="match status" value="1"/>
</dbReference>